<organism evidence="1 2">
    <name type="scientific">Geodia barretti</name>
    <name type="common">Barrett's horny sponge</name>
    <dbReference type="NCBI Taxonomy" id="519541"/>
    <lineage>
        <taxon>Eukaryota</taxon>
        <taxon>Metazoa</taxon>
        <taxon>Porifera</taxon>
        <taxon>Demospongiae</taxon>
        <taxon>Heteroscleromorpha</taxon>
        <taxon>Tetractinellida</taxon>
        <taxon>Astrophorina</taxon>
        <taxon>Geodiidae</taxon>
        <taxon>Geodia</taxon>
    </lineage>
</organism>
<reference evidence="1" key="1">
    <citation type="submission" date="2023-03" db="EMBL/GenBank/DDBJ databases">
        <authorList>
            <person name="Steffen K."/>
            <person name="Cardenas P."/>
        </authorList>
    </citation>
    <scope>NUCLEOTIDE SEQUENCE</scope>
</reference>
<dbReference type="Proteomes" id="UP001174909">
    <property type="component" value="Unassembled WGS sequence"/>
</dbReference>
<dbReference type="AlphaFoldDB" id="A0AA35QX64"/>
<dbReference type="EMBL" id="CASHTH010000251">
    <property type="protein sequence ID" value="CAI7995638.1"/>
    <property type="molecule type" value="Genomic_DNA"/>
</dbReference>
<evidence type="ECO:0000313" key="1">
    <source>
        <dbReference type="EMBL" id="CAI7995638.1"/>
    </source>
</evidence>
<name>A0AA35QX64_GEOBA</name>
<keyword evidence="2" id="KW-1185">Reference proteome</keyword>
<sequence length="162" mass="17889">MRYHQRRRGPDTANLMRYSIQRHKELGSESVAHGGRIAAGLAESGGGSPQLSSTLVWCLSHVTHPYVHLTEDSYDQVSLPLLSVFGKDAPSSQWLCVFLLDKLLGPLHQRFSSLVLNPNLRPGESHSPATIRELLCLLEALCGLALNTRPALIQVWVGLYSH</sequence>
<comment type="caution">
    <text evidence="1">The sequence shown here is derived from an EMBL/GenBank/DDBJ whole genome shotgun (WGS) entry which is preliminary data.</text>
</comment>
<proteinExistence type="predicted"/>
<accession>A0AA35QX64</accession>
<gene>
    <name evidence="1" type="ORF">GBAR_LOCUS1725</name>
</gene>
<protein>
    <submittedName>
        <fullName evidence="1">Exportin-4</fullName>
    </submittedName>
</protein>
<evidence type="ECO:0000313" key="2">
    <source>
        <dbReference type="Proteomes" id="UP001174909"/>
    </source>
</evidence>